<organism evidence="2 3">
    <name type="scientific">Roseomonas nitratireducens</name>
    <dbReference type="NCBI Taxonomy" id="2820810"/>
    <lineage>
        <taxon>Bacteria</taxon>
        <taxon>Pseudomonadati</taxon>
        <taxon>Pseudomonadota</taxon>
        <taxon>Alphaproteobacteria</taxon>
        <taxon>Acetobacterales</taxon>
        <taxon>Roseomonadaceae</taxon>
        <taxon>Roseomonas</taxon>
    </lineage>
</organism>
<dbReference type="Proteomes" id="UP000680815">
    <property type="component" value="Unassembled WGS sequence"/>
</dbReference>
<sequence length="199" mass="21179">MRAALAALLLLCAAPASAETTLRATRQNAPPLDLRAAFGDGRWTIRVLEAGSEVQRIVVASDLPRSAPRIADADGDRAGDLWVPVIDGGANTAWDLWRQEANGRFRRAGEVSGIGFSRDAAGRLVTMGRNGCCGFSFVFHRFDADGALEESFGVDRHEDDLRRGVCEGVAMASPAPAAMVRSVCGLASGAMPGRRIELR</sequence>
<feature type="chain" id="PRO_5045677894" evidence="1">
    <location>
        <begin position="19"/>
        <end position="199"/>
    </location>
</feature>
<accession>A0ABS4B1B7</accession>
<dbReference type="RefSeq" id="WP_209354257.1">
    <property type="nucleotide sequence ID" value="NZ_JAGIYZ010000041.1"/>
</dbReference>
<keyword evidence="1" id="KW-0732">Signal</keyword>
<evidence type="ECO:0000313" key="3">
    <source>
        <dbReference type="Proteomes" id="UP000680815"/>
    </source>
</evidence>
<proteinExistence type="predicted"/>
<name>A0ABS4B1B7_9PROT</name>
<evidence type="ECO:0000313" key="2">
    <source>
        <dbReference type="EMBL" id="MBP0466873.1"/>
    </source>
</evidence>
<comment type="caution">
    <text evidence="2">The sequence shown here is derived from an EMBL/GenBank/DDBJ whole genome shotgun (WGS) entry which is preliminary data.</text>
</comment>
<protein>
    <submittedName>
        <fullName evidence="2">Uncharacterized protein</fullName>
    </submittedName>
</protein>
<reference evidence="2 3" key="1">
    <citation type="submission" date="2021-03" db="EMBL/GenBank/DDBJ databases">
        <authorList>
            <person name="So Y."/>
        </authorList>
    </citation>
    <scope>NUCLEOTIDE SEQUENCE [LARGE SCALE GENOMIC DNA]</scope>
    <source>
        <strain evidence="2 3">PWR1</strain>
    </source>
</reference>
<evidence type="ECO:0000256" key="1">
    <source>
        <dbReference type="SAM" id="SignalP"/>
    </source>
</evidence>
<feature type="signal peptide" evidence="1">
    <location>
        <begin position="1"/>
        <end position="18"/>
    </location>
</feature>
<dbReference type="EMBL" id="JAGIYZ010000041">
    <property type="protein sequence ID" value="MBP0466873.1"/>
    <property type="molecule type" value="Genomic_DNA"/>
</dbReference>
<gene>
    <name evidence="2" type="ORF">J5Y09_23290</name>
</gene>
<keyword evidence="3" id="KW-1185">Reference proteome</keyword>